<evidence type="ECO:0000256" key="4">
    <source>
        <dbReference type="ARBA" id="ARBA00039238"/>
    </source>
</evidence>
<name>A0A6A7BV70_9PEZI</name>
<dbReference type="InterPro" id="IPR001680">
    <property type="entry name" value="WD40_rpt"/>
</dbReference>
<dbReference type="OrthoDB" id="2288928at2759"/>
<dbReference type="PANTHER" id="PTHR44019">
    <property type="entry name" value="WD REPEAT-CONTAINING PROTEIN 55"/>
    <property type="match status" value="1"/>
</dbReference>
<sequence length="385" mass="40925">MFDTLCNFPLRADLFAQDVHPTAPLVAVGLSTGHVETLKLPPAEARQGVVDTQWQTRRHKGSCRALSYSVDGNQLYSAGTDGIVKAADSESGQVVGKVAVPRRHANVDPPALVHVLSSQTLLLGTDSGALHIFDLRDPAPHVPASENKAAFTTPRPAQTHYPHIDYITSLTPLPPSATSTSGYSKQWLSTGGTTLAIIDLRSGVLVKSEDQEQLLLSSVYITGLRANKSKGTIGERALVGGGDGVITLWEKGHWDDQVERIVVSQEQETLDCLARVPETIAGRNKTVVVGLGDGSIRFVSLGLNKVVGIEKHDEIDGVTQIGFDFGGRMISGGGHSVKVWQDQNDAIDGASASGEELDSGDSRGKRKAHGDGSMKSNGVRFVGLD</sequence>
<comment type="similarity">
    <text evidence="1">Belongs to the WD repeat WDR55 family.</text>
</comment>
<evidence type="ECO:0000256" key="3">
    <source>
        <dbReference type="ARBA" id="ARBA00022737"/>
    </source>
</evidence>
<keyword evidence="3" id="KW-0677">Repeat</keyword>
<accession>A0A6A7BV70</accession>
<proteinExistence type="inferred from homology"/>
<keyword evidence="9" id="KW-1185">Reference proteome</keyword>
<dbReference type="Pfam" id="PF12894">
    <property type="entry name" value="ANAPC4_WD40"/>
    <property type="match status" value="1"/>
</dbReference>
<gene>
    <name evidence="8" type="ORF">K470DRAFT_259207</name>
</gene>
<protein>
    <recommendedName>
        <fullName evidence="4">WD repeat-containing protein JIP5</fullName>
    </recommendedName>
    <alternativeName>
        <fullName evidence="5">WD repeat-containing protein jip5</fullName>
    </alternativeName>
</protein>
<dbReference type="InterPro" id="IPR036322">
    <property type="entry name" value="WD40_repeat_dom_sf"/>
</dbReference>
<dbReference type="PANTHER" id="PTHR44019:SF20">
    <property type="entry name" value="WD REPEAT-CONTAINING PROTEIN 55"/>
    <property type="match status" value="1"/>
</dbReference>
<evidence type="ECO:0000313" key="8">
    <source>
        <dbReference type="EMBL" id="KAF2859033.1"/>
    </source>
</evidence>
<dbReference type="Proteomes" id="UP000799421">
    <property type="component" value="Unassembled WGS sequence"/>
</dbReference>
<dbReference type="AlphaFoldDB" id="A0A6A7BV70"/>
<evidence type="ECO:0000256" key="6">
    <source>
        <dbReference type="SAM" id="MobiDB-lite"/>
    </source>
</evidence>
<evidence type="ECO:0000256" key="1">
    <source>
        <dbReference type="ARBA" id="ARBA00007625"/>
    </source>
</evidence>
<reference evidence="8" key="1">
    <citation type="journal article" date="2020" name="Stud. Mycol.">
        <title>101 Dothideomycetes genomes: a test case for predicting lifestyles and emergence of pathogens.</title>
        <authorList>
            <person name="Haridas S."/>
            <person name="Albert R."/>
            <person name="Binder M."/>
            <person name="Bloem J."/>
            <person name="Labutti K."/>
            <person name="Salamov A."/>
            <person name="Andreopoulos B."/>
            <person name="Baker S."/>
            <person name="Barry K."/>
            <person name="Bills G."/>
            <person name="Bluhm B."/>
            <person name="Cannon C."/>
            <person name="Castanera R."/>
            <person name="Culley D."/>
            <person name="Daum C."/>
            <person name="Ezra D."/>
            <person name="Gonzalez J."/>
            <person name="Henrissat B."/>
            <person name="Kuo A."/>
            <person name="Liang C."/>
            <person name="Lipzen A."/>
            <person name="Lutzoni F."/>
            <person name="Magnuson J."/>
            <person name="Mondo S."/>
            <person name="Nolan M."/>
            <person name="Ohm R."/>
            <person name="Pangilinan J."/>
            <person name="Park H.-J."/>
            <person name="Ramirez L."/>
            <person name="Alfaro M."/>
            <person name="Sun H."/>
            <person name="Tritt A."/>
            <person name="Yoshinaga Y."/>
            <person name="Zwiers L.-H."/>
            <person name="Turgeon B."/>
            <person name="Goodwin S."/>
            <person name="Spatafora J."/>
            <person name="Crous P."/>
            <person name="Grigoriev I."/>
        </authorList>
    </citation>
    <scope>NUCLEOTIDE SEQUENCE</scope>
    <source>
        <strain evidence="8">CBS 480.64</strain>
    </source>
</reference>
<feature type="region of interest" description="Disordered" evidence="6">
    <location>
        <begin position="349"/>
        <end position="385"/>
    </location>
</feature>
<organism evidence="8 9">
    <name type="scientific">Piedraia hortae CBS 480.64</name>
    <dbReference type="NCBI Taxonomy" id="1314780"/>
    <lineage>
        <taxon>Eukaryota</taxon>
        <taxon>Fungi</taxon>
        <taxon>Dikarya</taxon>
        <taxon>Ascomycota</taxon>
        <taxon>Pezizomycotina</taxon>
        <taxon>Dothideomycetes</taxon>
        <taxon>Dothideomycetidae</taxon>
        <taxon>Capnodiales</taxon>
        <taxon>Piedraiaceae</taxon>
        <taxon>Piedraia</taxon>
    </lineage>
</organism>
<evidence type="ECO:0000259" key="7">
    <source>
        <dbReference type="Pfam" id="PF12894"/>
    </source>
</evidence>
<evidence type="ECO:0000256" key="2">
    <source>
        <dbReference type="ARBA" id="ARBA00022574"/>
    </source>
</evidence>
<dbReference type="InterPro" id="IPR015943">
    <property type="entry name" value="WD40/YVTN_repeat-like_dom_sf"/>
</dbReference>
<dbReference type="SMART" id="SM00320">
    <property type="entry name" value="WD40"/>
    <property type="match status" value="4"/>
</dbReference>
<evidence type="ECO:0000256" key="5">
    <source>
        <dbReference type="ARBA" id="ARBA00039514"/>
    </source>
</evidence>
<dbReference type="EMBL" id="MU005998">
    <property type="protein sequence ID" value="KAF2859033.1"/>
    <property type="molecule type" value="Genomic_DNA"/>
</dbReference>
<dbReference type="Gene3D" id="2.130.10.10">
    <property type="entry name" value="YVTN repeat-like/Quinoprotein amine dehydrogenase"/>
    <property type="match status" value="2"/>
</dbReference>
<evidence type="ECO:0000313" key="9">
    <source>
        <dbReference type="Proteomes" id="UP000799421"/>
    </source>
</evidence>
<dbReference type="InterPro" id="IPR024977">
    <property type="entry name" value="Apc4-like_WD40_dom"/>
</dbReference>
<dbReference type="InterPro" id="IPR050505">
    <property type="entry name" value="WDR55/POC1"/>
</dbReference>
<dbReference type="SUPFAM" id="SSF50978">
    <property type="entry name" value="WD40 repeat-like"/>
    <property type="match status" value="1"/>
</dbReference>
<feature type="domain" description="Anaphase-promoting complex subunit 4-like WD40" evidence="7">
    <location>
        <begin position="21"/>
        <end position="102"/>
    </location>
</feature>
<keyword evidence="2" id="KW-0853">WD repeat</keyword>